<sequence>MRLSLLLLLTVASALVVDPSAKYICSEEDSTDCYPQIFVPTEEWKTIKPGQEIPPGLHVRMNMETLQKEAKLMSEDERESEETPKEIGFNGGESEHFEGHKFENQVPAVYETSDVSTFNGAVNAVLRFGDRITSSSSGKLNEKDINDAAETLVDLSHDLEHGVRLTQDPKIFISILDIADSVGLDLKEKLLRIMGSSLRNNPEAIGNVLKLQNPQFINRLFDYLEDNTAEEVVKKRVIGIIHALSLNNSFKLEYLSLQRGRGIDRLVSVFPELEHSSQVRVMNILEDLGLVADLEKRQEESPQLEFSNFLQSSLHERKVVAEPQFQLYFNKLTQLHKQNKDLKPTPEFLQWLAQEANVRVEGHKDTRDISPENQDFDRQMLQARHEVFGNPNAMRKAYLDEL</sequence>
<organism evidence="1 2">
    <name type="scientific">Naganishia cerealis</name>
    <dbReference type="NCBI Taxonomy" id="610337"/>
    <lineage>
        <taxon>Eukaryota</taxon>
        <taxon>Fungi</taxon>
        <taxon>Dikarya</taxon>
        <taxon>Basidiomycota</taxon>
        <taxon>Agaricomycotina</taxon>
        <taxon>Tremellomycetes</taxon>
        <taxon>Filobasidiales</taxon>
        <taxon>Filobasidiaceae</taxon>
        <taxon>Naganishia</taxon>
    </lineage>
</organism>
<keyword evidence="2" id="KW-1185">Reference proteome</keyword>
<accession>A0ACC2WCK1</accession>
<comment type="caution">
    <text evidence="1">The sequence shown here is derived from an EMBL/GenBank/DDBJ whole genome shotgun (WGS) entry which is preliminary data.</text>
</comment>
<proteinExistence type="predicted"/>
<gene>
    <name evidence="1" type="ORF">QFC19_002138</name>
</gene>
<protein>
    <submittedName>
        <fullName evidence="1">Uncharacterized protein</fullName>
    </submittedName>
</protein>
<evidence type="ECO:0000313" key="1">
    <source>
        <dbReference type="EMBL" id="KAJ9109387.1"/>
    </source>
</evidence>
<reference evidence="1" key="1">
    <citation type="submission" date="2023-04" db="EMBL/GenBank/DDBJ databases">
        <title>Draft Genome sequencing of Naganishia species isolated from polar environments using Oxford Nanopore Technology.</title>
        <authorList>
            <person name="Leo P."/>
            <person name="Venkateswaran K."/>
        </authorList>
    </citation>
    <scope>NUCLEOTIDE SEQUENCE</scope>
    <source>
        <strain evidence="1">MNA-CCFEE 5261</strain>
    </source>
</reference>
<name>A0ACC2WCK1_9TREE</name>
<dbReference type="Proteomes" id="UP001241377">
    <property type="component" value="Unassembled WGS sequence"/>
</dbReference>
<evidence type="ECO:0000313" key="2">
    <source>
        <dbReference type="Proteomes" id="UP001241377"/>
    </source>
</evidence>
<dbReference type="EMBL" id="JASBWR010000018">
    <property type="protein sequence ID" value="KAJ9109387.1"/>
    <property type="molecule type" value="Genomic_DNA"/>
</dbReference>